<protein>
    <submittedName>
        <fullName evidence="3">High-osmolarity-induced transcription protein 1</fullName>
    </submittedName>
</protein>
<feature type="region of interest" description="Disordered" evidence="1">
    <location>
        <begin position="357"/>
        <end position="408"/>
    </location>
</feature>
<feature type="domain" description="Transcription activator GCR1-like" evidence="2">
    <location>
        <begin position="1038"/>
        <end position="1115"/>
    </location>
</feature>
<feature type="region of interest" description="Disordered" evidence="1">
    <location>
        <begin position="241"/>
        <end position="264"/>
    </location>
</feature>
<dbReference type="PANTHER" id="PTHR37784:SF2">
    <property type="entry name" value="HIGH-OSMOLARITY-INDUCED TRANSCRIPTION PROTEIN 1"/>
    <property type="match status" value="1"/>
</dbReference>
<feature type="compositionally biased region" description="Low complexity" evidence="1">
    <location>
        <begin position="357"/>
        <end position="370"/>
    </location>
</feature>
<name>A0A1E5REL9_9ASCO</name>
<gene>
    <name evidence="3" type="ORF">AWRI3579_g1872</name>
</gene>
<evidence type="ECO:0000313" key="4">
    <source>
        <dbReference type="Proteomes" id="UP000095728"/>
    </source>
</evidence>
<evidence type="ECO:0000313" key="3">
    <source>
        <dbReference type="EMBL" id="OEJ85358.1"/>
    </source>
</evidence>
<keyword evidence="4" id="KW-1185">Reference proteome</keyword>
<dbReference type="STRING" id="56408.A0A1E5REL9"/>
<dbReference type="GO" id="GO:0060963">
    <property type="term" value="P:positive regulation of ribosomal protein gene transcription by RNA polymerase II"/>
    <property type="evidence" value="ECO:0007669"/>
    <property type="project" value="TreeGrafter"/>
</dbReference>
<feature type="region of interest" description="Disordered" evidence="1">
    <location>
        <begin position="601"/>
        <end position="636"/>
    </location>
</feature>
<feature type="compositionally biased region" description="Low complexity" evidence="1">
    <location>
        <begin position="241"/>
        <end position="255"/>
    </location>
</feature>
<feature type="region of interest" description="Disordered" evidence="1">
    <location>
        <begin position="304"/>
        <end position="344"/>
    </location>
</feature>
<feature type="compositionally biased region" description="Polar residues" evidence="1">
    <location>
        <begin position="373"/>
        <end position="399"/>
    </location>
</feature>
<dbReference type="Proteomes" id="UP000095728">
    <property type="component" value="Unassembled WGS sequence"/>
</dbReference>
<feature type="compositionally biased region" description="Basic residues" evidence="1">
    <location>
        <begin position="995"/>
        <end position="1004"/>
    </location>
</feature>
<feature type="region of interest" description="Disordered" evidence="1">
    <location>
        <begin position="706"/>
        <end position="749"/>
    </location>
</feature>
<dbReference type="InterPro" id="IPR052146">
    <property type="entry name" value="HOT1"/>
</dbReference>
<feature type="compositionally biased region" description="Low complexity" evidence="1">
    <location>
        <begin position="485"/>
        <end position="498"/>
    </location>
</feature>
<dbReference type="OrthoDB" id="428577at2759"/>
<dbReference type="PANTHER" id="PTHR37784">
    <property type="entry name" value="PROTEIN MSN1"/>
    <property type="match status" value="1"/>
</dbReference>
<dbReference type="EMBL" id="LPNM01000007">
    <property type="protein sequence ID" value="OEJ85358.1"/>
    <property type="molecule type" value="Genomic_DNA"/>
</dbReference>
<feature type="compositionally biased region" description="Low complexity" evidence="1">
    <location>
        <begin position="527"/>
        <end position="536"/>
    </location>
</feature>
<dbReference type="GO" id="GO:0000978">
    <property type="term" value="F:RNA polymerase II cis-regulatory region sequence-specific DNA binding"/>
    <property type="evidence" value="ECO:0007669"/>
    <property type="project" value="TreeGrafter"/>
</dbReference>
<dbReference type="InParanoid" id="A0A1E5REL9"/>
<feature type="compositionally biased region" description="Polar residues" evidence="1">
    <location>
        <begin position="537"/>
        <end position="549"/>
    </location>
</feature>
<feature type="region of interest" description="Disordered" evidence="1">
    <location>
        <begin position="471"/>
        <end position="549"/>
    </location>
</feature>
<reference evidence="4" key="1">
    <citation type="journal article" date="2016" name="Genome Announc.">
        <title>Genome sequences of three species of Hanseniaspora isolated from spontaneous wine fermentations.</title>
        <authorList>
            <person name="Sternes P.R."/>
            <person name="Lee D."/>
            <person name="Kutyna D.R."/>
            <person name="Borneman A.R."/>
        </authorList>
    </citation>
    <scope>NUCLEOTIDE SEQUENCE [LARGE SCALE GENOMIC DNA]</scope>
    <source>
        <strain evidence="4">AWRI3579</strain>
    </source>
</reference>
<feature type="compositionally biased region" description="Low complexity" evidence="1">
    <location>
        <begin position="1"/>
        <end position="11"/>
    </location>
</feature>
<dbReference type="Pfam" id="PF12550">
    <property type="entry name" value="GCR1_C"/>
    <property type="match status" value="1"/>
</dbReference>
<dbReference type="InterPro" id="IPR022210">
    <property type="entry name" value="TF_GCR1-like"/>
</dbReference>
<feature type="compositionally biased region" description="Polar residues" evidence="1">
    <location>
        <begin position="706"/>
        <end position="740"/>
    </location>
</feature>
<comment type="caution">
    <text evidence="3">The sequence shown here is derived from an EMBL/GenBank/DDBJ whole genome shotgun (WGS) entry which is preliminary data.</text>
</comment>
<feature type="region of interest" description="Disordered" evidence="1">
    <location>
        <begin position="1"/>
        <end position="81"/>
    </location>
</feature>
<evidence type="ECO:0000256" key="1">
    <source>
        <dbReference type="SAM" id="MobiDB-lite"/>
    </source>
</evidence>
<dbReference type="AlphaFoldDB" id="A0A1E5REL9"/>
<dbReference type="FunCoup" id="A0A1E5REL9">
    <property type="interactions" value="274"/>
</dbReference>
<evidence type="ECO:0000259" key="2">
    <source>
        <dbReference type="Pfam" id="PF12550"/>
    </source>
</evidence>
<feature type="region of interest" description="Disordered" evidence="1">
    <location>
        <begin position="930"/>
        <end position="1013"/>
    </location>
</feature>
<sequence length="1139" mass="123782">MANNEANNHAHQQSLESQDNQPQDHQALEEPPTSNVSAVPEQLSLSMDKTQLQNRTDLSQPLPPQQASHLENSQSFPMSNPLLLNESYPHTGFTSQDQNANVMTTQPSGSSVPSFHQPTLHNPAMQHLTQETFGKQPMMHTPTTEKLIKFASQVAVDAEGNNVFGNPVVLDSRPSTPLQELNGTKNVGFDNAANTMNTKNANIKTSNLENLSLNNASMNNGNQLTNLKPFSSDGNALSLNMSHSPSTAHSSFSMTNHSHRPHPLQEVSSSMMNAAKGDPFGTNSNLSMDMPLVGSLDGKVTKNTYKESGLNNSTVSSHVSNNTENATQDTPLQVNNNGGGENNAINTINEAAQVNKYKSNNKSSSKSQKSFHGLSQAQLGNHSQNPSPSINQSIQANEQRNSEPHPLLITNYPDTQGIPVQATHNTTLSPHVVDTAMHESLGSSLNNVSFGVAANTGNLNVDGRRVENNRNIDPAQIGHNHRNSHGSSAAHSQKSSSATPLARRHSYVPNGTLLPNNTQTKRDSMHSHSSAQMASHPNSNLVSPTMSHSTHLHDAFTKDRFFGRSDGIDASVSHMAHPTRPTIDSNLSIDTKMLNAAANALSPNSAHGGHITHNQSPTSNSQSHSTTSPSSSLTTTKQILQRVSDVSKRLTYLEQKIGDLFAIQTQMMKDSQMYNQSVINRQTSFSTDGGASHSSQTNLMTHPINTMVSMNSHGPNNGLNNGVANQATDPSLLNTHNNASGLHMNPLGRQPFKLNANVLNRKRKAKQEKKKKHQLMQQQKLLEEQGLKEPQLVSNMLASASLPNMQVHNQNAPPSNNQSPVVNEAKLVQRKTVSPTTVSFPNAVNSIASVTGNDVIPSSSMPPSFGAVLGQQFLTPSYDIPLSTANMISSSRSPALTAFQAGIPKPQTSKTTDKNVATGNELRAEMTLETNNPHSLSHAPNIDNESSGITHNGHGKHADQSSNVGADHSASEERSGVSVNTSSGLVNEDGEALHLKTKRRRKKSTGVVSNNLGGKKRKINLDEFEKKNKESISKEIDYTMVKSPESVQIIWEEYIHGCNGNPSIMYLENTYGSKWRRQQNGKTFSRRKRIYKFIVNGMKEGKTAEDMIDLLEKKRIYADKDGKQKLRTIGWLQESLAGI</sequence>
<accession>A0A1E5REL9</accession>
<feature type="compositionally biased region" description="Polar residues" evidence="1">
    <location>
        <begin position="12"/>
        <end position="24"/>
    </location>
</feature>
<proteinExistence type="predicted"/>
<feature type="compositionally biased region" description="Low complexity" evidence="1">
    <location>
        <begin position="311"/>
        <end position="323"/>
    </location>
</feature>
<organism evidence="3 4">
    <name type="scientific">Hanseniaspora osmophila</name>
    <dbReference type="NCBI Taxonomy" id="56408"/>
    <lineage>
        <taxon>Eukaryota</taxon>
        <taxon>Fungi</taxon>
        <taxon>Dikarya</taxon>
        <taxon>Ascomycota</taxon>
        <taxon>Saccharomycotina</taxon>
        <taxon>Saccharomycetes</taxon>
        <taxon>Saccharomycodales</taxon>
        <taxon>Saccharomycodaceae</taxon>
        <taxon>Hanseniaspora</taxon>
    </lineage>
</organism>
<dbReference type="GO" id="GO:0000981">
    <property type="term" value="F:DNA-binding transcription factor activity, RNA polymerase II-specific"/>
    <property type="evidence" value="ECO:0007669"/>
    <property type="project" value="TreeGrafter"/>
</dbReference>
<feature type="compositionally biased region" description="Polar residues" evidence="1">
    <location>
        <begin position="324"/>
        <end position="334"/>
    </location>
</feature>
<feature type="compositionally biased region" description="Polar residues" evidence="1">
    <location>
        <begin position="32"/>
        <end position="78"/>
    </location>
</feature>